<feature type="transmembrane region" description="Helical" evidence="2">
    <location>
        <begin position="161"/>
        <end position="186"/>
    </location>
</feature>
<reference evidence="3" key="2">
    <citation type="journal article" date="2021" name="PeerJ">
        <title>Extensive microbial diversity within the chicken gut microbiome revealed by metagenomics and culture.</title>
        <authorList>
            <person name="Gilroy R."/>
            <person name="Ravi A."/>
            <person name="Getino M."/>
            <person name="Pursley I."/>
            <person name="Horton D.L."/>
            <person name="Alikhan N.F."/>
            <person name="Baker D."/>
            <person name="Gharbi K."/>
            <person name="Hall N."/>
            <person name="Watson M."/>
            <person name="Adriaenssens E.M."/>
            <person name="Foster-Nyarko E."/>
            <person name="Jarju S."/>
            <person name="Secka A."/>
            <person name="Antonio M."/>
            <person name="Oren A."/>
            <person name="Chaudhuri R.R."/>
            <person name="La Ragione R."/>
            <person name="Hildebrand F."/>
            <person name="Pallen M.J."/>
        </authorList>
    </citation>
    <scope>NUCLEOTIDE SEQUENCE</scope>
    <source>
        <strain evidence="3">CHK123-3438</strain>
    </source>
</reference>
<feature type="transmembrane region" description="Helical" evidence="2">
    <location>
        <begin position="105"/>
        <end position="123"/>
    </location>
</feature>
<accession>A0A9D1GJL4</accession>
<dbReference type="Pfam" id="PF07456">
    <property type="entry name" value="Hpre_diP_synt_I"/>
    <property type="match status" value="1"/>
</dbReference>
<name>A0A9D1GJL4_9FIRM</name>
<keyword evidence="2" id="KW-0472">Membrane</keyword>
<dbReference type="Gene3D" id="1.10.1760.20">
    <property type="match status" value="1"/>
</dbReference>
<evidence type="ECO:0000313" key="4">
    <source>
        <dbReference type="Proteomes" id="UP000886860"/>
    </source>
</evidence>
<keyword evidence="2" id="KW-0812">Transmembrane</keyword>
<keyword evidence="2" id="KW-1133">Transmembrane helix</keyword>
<evidence type="ECO:0000256" key="2">
    <source>
        <dbReference type="SAM" id="Phobius"/>
    </source>
</evidence>
<protein>
    <submittedName>
        <fullName evidence="3">Gx transporter family protein</fullName>
    </submittedName>
</protein>
<dbReference type="EMBL" id="DVKS01000140">
    <property type="protein sequence ID" value="HIT42051.1"/>
    <property type="molecule type" value="Genomic_DNA"/>
</dbReference>
<reference evidence="3" key="1">
    <citation type="submission" date="2020-10" db="EMBL/GenBank/DDBJ databases">
        <authorList>
            <person name="Gilroy R."/>
        </authorList>
    </citation>
    <scope>NUCLEOTIDE SEQUENCE</scope>
    <source>
        <strain evidence="3">CHK123-3438</strain>
    </source>
</reference>
<feature type="region of interest" description="Disordered" evidence="1">
    <location>
        <begin position="1"/>
        <end position="21"/>
    </location>
</feature>
<sequence>MNTETNAERNRENPGNKEKKQAAQPAAAGILRSYRVAEYGMLIALAFVFSYIENLIPVNLGVPGVKLGLANLVTVAGLYTIGIPGTAAVNLVRIVLVGFTFGNPFSMIYSMAGALLSLVLMAVCRKMNWFTPVGVSIIGGVGHNVGQLAVAAFVVENGAVFSYLPVLLIAGTAAGTAIGILGGIIAGRIGRFVARRDRGV</sequence>
<organism evidence="3 4">
    <name type="scientific">Candidatus Caccovicinus merdipullorum</name>
    <dbReference type="NCBI Taxonomy" id="2840724"/>
    <lineage>
        <taxon>Bacteria</taxon>
        <taxon>Bacillati</taxon>
        <taxon>Bacillota</taxon>
        <taxon>Clostridia</taxon>
        <taxon>Eubacteriales</taxon>
        <taxon>Candidatus Caccovicinus</taxon>
    </lineage>
</organism>
<feature type="transmembrane region" description="Helical" evidence="2">
    <location>
        <begin position="72"/>
        <end position="99"/>
    </location>
</feature>
<gene>
    <name evidence="3" type="ORF">IAB60_08155</name>
</gene>
<feature type="transmembrane region" description="Helical" evidence="2">
    <location>
        <begin position="135"/>
        <end position="155"/>
    </location>
</feature>
<feature type="transmembrane region" description="Helical" evidence="2">
    <location>
        <begin position="39"/>
        <end position="60"/>
    </location>
</feature>
<comment type="caution">
    <text evidence="3">The sequence shown here is derived from an EMBL/GenBank/DDBJ whole genome shotgun (WGS) entry which is preliminary data.</text>
</comment>
<dbReference type="InterPro" id="IPR010898">
    <property type="entry name" value="Hpre_diP_synth_I"/>
</dbReference>
<dbReference type="Proteomes" id="UP000886860">
    <property type="component" value="Unassembled WGS sequence"/>
</dbReference>
<proteinExistence type="predicted"/>
<evidence type="ECO:0000313" key="3">
    <source>
        <dbReference type="EMBL" id="HIT42051.1"/>
    </source>
</evidence>
<evidence type="ECO:0000256" key="1">
    <source>
        <dbReference type="SAM" id="MobiDB-lite"/>
    </source>
</evidence>
<dbReference type="AlphaFoldDB" id="A0A9D1GJL4"/>